<dbReference type="EMBL" id="AMSG01000009">
    <property type="protein sequence ID" value="EKF55277.1"/>
    <property type="molecule type" value="Genomic_DNA"/>
</dbReference>
<dbReference type="AlphaFoldDB" id="K2QKU9"/>
<keyword evidence="2" id="KW-0479">Metal-binding</keyword>
<comment type="cofactor">
    <cofactor evidence="1">
        <name>Zn(2+)</name>
        <dbReference type="ChEBI" id="CHEBI:29105"/>
    </cofactor>
</comment>
<evidence type="ECO:0000256" key="1">
    <source>
        <dbReference type="ARBA" id="ARBA00001947"/>
    </source>
</evidence>
<name>K2QKU9_9FLAO</name>
<evidence type="ECO:0000313" key="6">
    <source>
        <dbReference type="EMBL" id="EKF55277.1"/>
    </source>
</evidence>
<dbReference type="GO" id="GO:0009231">
    <property type="term" value="P:riboflavin biosynthetic process"/>
    <property type="evidence" value="ECO:0007669"/>
    <property type="project" value="TreeGrafter"/>
</dbReference>
<protein>
    <submittedName>
        <fullName evidence="6">Creatinine amidohydrolase</fullName>
    </submittedName>
</protein>
<sequence length="255" mass="28541">MRTPRPYVLQENNWKDVKSRTYTTAVLPWGATEAHNYHLPYGTDNYLAENAAIQAAAIAWEKGARPIVLPVVPFGVNTGQLDVPFCVNMNPSTQLEVLKDIVHMLDLQNIDKLVIINAHGGNSFKPIIRELSALYPKVFVCALNWWQAKDGKEFFDDPGDHAGELETSAIMHLLPELVLELDQAGDGKAKTFKINALNNWITTQRKWTSVTKDTGVGDPSKSTAEKGAIFFKETTQVIAEFLHQLHHANTNDMYQ</sequence>
<keyword evidence="4" id="KW-0862">Zinc</keyword>
<dbReference type="eggNOG" id="COG1402">
    <property type="taxonomic scope" value="Bacteria"/>
</dbReference>
<keyword evidence="7" id="KW-1185">Reference proteome</keyword>
<dbReference type="InterPro" id="IPR003785">
    <property type="entry name" value="Creatininase/forma_Hydrolase"/>
</dbReference>
<accession>K2QKU9</accession>
<evidence type="ECO:0000313" key="7">
    <source>
        <dbReference type="Proteomes" id="UP000007364"/>
    </source>
</evidence>
<dbReference type="OrthoDB" id="9801445at2"/>
<dbReference type="PANTHER" id="PTHR35005">
    <property type="entry name" value="3-DEHYDRO-SCYLLO-INOSOSE HYDROLASE"/>
    <property type="match status" value="1"/>
</dbReference>
<comment type="similarity">
    <text evidence="5">Belongs to the creatininase superfamily.</text>
</comment>
<evidence type="ECO:0000256" key="4">
    <source>
        <dbReference type="ARBA" id="ARBA00022833"/>
    </source>
</evidence>
<organism evidence="6 7">
    <name type="scientific">Galbibacter marinus</name>
    <dbReference type="NCBI Taxonomy" id="555500"/>
    <lineage>
        <taxon>Bacteria</taxon>
        <taxon>Pseudomonadati</taxon>
        <taxon>Bacteroidota</taxon>
        <taxon>Flavobacteriia</taxon>
        <taxon>Flavobacteriales</taxon>
        <taxon>Flavobacteriaceae</taxon>
        <taxon>Galbibacter</taxon>
    </lineage>
</organism>
<dbReference type="PANTHER" id="PTHR35005:SF1">
    <property type="entry name" value="2-AMINO-5-FORMYLAMINO-6-RIBOSYLAMINOPYRIMIDIN-4(3H)-ONE 5'-MONOPHOSPHATE DEFORMYLASE"/>
    <property type="match status" value="1"/>
</dbReference>
<comment type="caution">
    <text evidence="6">The sequence shown here is derived from an EMBL/GenBank/DDBJ whole genome shotgun (WGS) entry which is preliminary data.</text>
</comment>
<dbReference type="InterPro" id="IPR024087">
    <property type="entry name" value="Creatininase-like_sf"/>
</dbReference>
<dbReference type="RefSeq" id="WP_008991561.1">
    <property type="nucleotide sequence ID" value="NZ_AMSG01000009.1"/>
</dbReference>
<dbReference type="Pfam" id="PF02633">
    <property type="entry name" value="Creatininase"/>
    <property type="match status" value="1"/>
</dbReference>
<dbReference type="SUPFAM" id="SSF102215">
    <property type="entry name" value="Creatininase"/>
    <property type="match status" value="1"/>
</dbReference>
<evidence type="ECO:0000256" key="5">
    <source>
        <dbReference type="ARBA" id="ARBA00024029"/>
    </source>
</evidence>
<dbReference type="Gene3D" id="3.40.50.10310">
    <property type="entry name" value="Creatininase"/>
    <property type="match status" value="1"/>
</dbReference>
<reference evidence="6 7" key="1">
    <citation type="journal article" date="2012" name="J. Bacteriol.">
        <title>Genome Sequence of Galbibacter marinum Type Strain ck-I2-15.</title>
        <authorList>
            <person name="Lai Q."/>
            <person name="Li C."/>
            <person name="Shao Z."/>
        </authorList>
    </citation>
    <scope>NUCLEOTIDE SEQUENCE [LARGE SCALE GENOMIC DNA]</scope>
    <source>
        <strain evidence="7">ck-I2-15</strain>
    </source>
</reference>
<dbReference type="PATRIC" id="fig|555500.3.peg.1767"/>
<dbReference type="GO" id="GO:0046872">
    <property type="term" value="F:metal ion binding"/>
    <property type="evidence" value="ECO:0007669"/>
    <property type="project" value="UniProtKB-KW"/>
</dbReference>
<dbReference type="GO" id="GO:0016811">
    <property type="term" value="F:hydrolase activity, acting on carbon-nitrogen (but not peptide) bonds, in linear amides"/>
    <property type="evidence" value="ECO:0007669"/>
    <property type="project" value="TreeGrafter"/>
</dbReference>
<dbReference type="Proteomes" id="UP000007364">
    <property type="component" value="Unassembled WGS sequence"/>
</dbReference>
<dbReference type="STRING" id="555500.I215_08531"/>
<proteinExistence type="inferred from homology"/>
<evidence type="ECO:0000256" key="3">
    <source>
        <dbReference type="ARBA" id="ARBA00022801"/>
    </source>
</evidence>
<keyword evidence="3 6" id="KW-0378">Hydrolase</keyword>
<gene>
    <name evidence="6" type="ORF">I215_08531</name>
</gene>
<evidence type="ECO:0000256" key="2">
    <source>
        <dbReference type="ARBA" id="ARBA00022723"/>
    </source>
</evidence>